<dbReference type="Gene3D" id="3.40.190.10">
    <property type="entry name" value="Periplasmic binding protein-like II"/>
    <property type="match status" value="1"/>
</dbReference>
<protein>
    <submittedName>
        <fullName evidence="10">Ionotropic receptor 41a.3</fullName>
    </submittedName>
</protein>
<comment type="subcellular location">
    <subcellularLocation>
        <location evidence="1">Cell membrane</location>
        <topology evidence="1">Multi-pass membrane protein</topology>
    </subcellularLocation>
</comment>
<sequence>MGLQRSSCISAYSFLMGAIVLSTAQADVSKESLTITDVLENIIITKYFDSDKCIVHIVDEPAQQLSTINNLSHPSIIRISSFDVCDDPSLSDKIVFAIDSCCFSFILRVSKPVCVIKAWGKAQLSYEIDTFQRKSPKMFVTVFPVNDSIGDVDEFLSSPETELSSSIVVAVLGGGDPDWPVTLYTNNFYEPVSSAGRQPAIFLDRWNQEKGFQLGTDLYADKILDLQGKEIKVAVVDSLPYSQLRPFIGQEASMMTEFCLSRNCTIKGINDEWFWGEIFENGTGNGLVGMVFDGRADFGIAGVYLWASVFKHVGFSETYLQSGVTLLVPKPEKVGGWLIPFLPFSPQMWISYLLSVIATGISMHLITKATIKYTRFAEAVEKRGMFLTEVDTTFRALGLSVLQQPSTPLVPHTPIRHLFTSFEILYLVFCTVYAAELASVLTAPIYSKPIDSLEMFAGSGMTWLGEHNGWVYSLLTVETPIIKTIVNNFKLVTFEEMDELAITGKYGLIIEKLAGGNYAERQYLTEKIVSQSHVMAEYLYDSHVTTIMSKASPYFEHFNQLIRRLLENGLLLRWEEEASRLYMSYRLQSALHSARKINTEDEVRPLTFSDCLGMLLLYLAGIFISTAVFIGEVWTNKKKREREARFN</sequence>
<evidence type="ECO:0000256" key="6">
    <source>
        <dbReference type="ARBA" id="ARBA00023170"/>
    </source>
</evidence>
<evidence type="ECO:0000256" key="2">
    <source>
        <dbReference type="ARBA" id="ARBA00022475"/>
    </source>
</evidence>
<dbReference type="GO" id="GO:0005886">
    <property type="term" value="C:plasma membrane"/>
    <property type="evidence" value="ECO:0007669"/>
    <property type="project" value="UniProtKB-SubCell"/>
</dbReference>
<organism evidence="10">
    <name type="scientific">Apolygus lucorum</name>
    <name type="common">Small green plant bug</name>
    <name type="synonym">Lygocoris lucorum</name>
    <dbReference type="NCBI Taxonomy" id="248454"/>
    <lineage>
        <taxon>Eukaryota</taxon>
        <taxon>Metazoa</taxon>
        <taxon>Ecdysozoa</taxon>
        <taxon>Arthropoda</taxon>
        <taxon>Hexapoda</taxon>
        <taxon>Insecta</taxon>
        <taxon>Pterygota</taxon>
        <taxon>Neoptera</taxon>
        <taxon>Paraneoptera</taxon>
        <taxon>Hemiptera</taxon>
        <taxon>Heteroptera</taxon>
        <taxon>Panheteroptera</taxon>
        <taxon>Cimicomorpha</taxon>
        <taxon>Miridae</taxon>
        <taxon>Mirini</taxon>
        <taxon>Apolygus</taxon>
    </lineage>
</organism>
<dbReference type="InterPro" id="IPR052192">
    <property type="entry name" value="Insect_Ionotropic_Sensory_Rcpt"/>
</dbReference>
<keyword evidence="6 10" id="KW-0675">Receptor</keyword>
<keyword evidence="7" id="KW-0325">Glycoprotein</keyword>
<accession>A0A7S5FGU8</accession>
<dbReference type="SUPFAM" id="SSF53850">
    <property type="entry name" value="Periplasmic binding protein-like II"/>
    <property type="match status" value="1"/>
</dbReference>
<feature type="chain" id="PRO_5031396690" evidence="9">
    <location>
        <begin position="27"/>
        <end position="647"/>
    </location>
</feature>
<keyword evidence="5 8" id="KW-0472">Membrane</keyword>
<keyword evidence="3 8" id="KW-0812">Transmembrane</keyword>
<dbReference type="PANTHER" id="PTHR42643">
    <property type="entry name" value="IONOTROPIC RECEPTOR 20A-RELATED"/>
    <property type="match status" value="1"/>
</dbReference>
<evidence type="ECO:0000256" key="7">
    <source>
        <dbReference type="ARBA" id="ARBA00023180"/>
    </source>
</evidence>
<dbReference type="EMBL" id="MH781742">
    <property type="protein sequence ID" value="QFU27938.1"/>
    <property type="molecule type" value="mRNA"/>
</dbReference>
<feature type="transmembrane region" description="Helical" evidence="8">
    <location>
        <begin position="615"/>
        <end position="635"/>
    </location>
</feature>
<evidence type="ECO:0000256" key="1">
    <source>
        <dbReference type="ARBA" id="ARBA00004651"/>
    </source>
</evidence>
<proteinExistence type="evidence at transcript level"/>
<dbReference type="AlphaFoldDB" id="A0A7S5FGU8"/>
<dbReference type="Gene3D" id="1.10.287.70">
    <property type="match status" value="1"/>
</dbReference>
<name>A0A7S5FGU8_APOLU</name>
<keyword evidence="9" id="KW-0732">Signal</keyword>
<evidence type="ECO:0000256" key="3">
    <source>
        <dbReference type="ARBA" id="ARBA00022692"/>
    </source>
</evidence>
<feature type="signal peptide" evidence="9">
    <location>
        <begin position="1"/>
        <end position="26"/>
    </location>
</feature>
<feature type="transmembrane region" description="Helical" evidence="8">
    <location>
        <begin position="424"/>
        <end position="446"/>
    </location>
</feature>
<evidence type="ECO:0000256" key="9">
    <source>
        <dbReference type="SAM" id="SignalP"/>
    </source>
</evidence>
<evidence type="ECO:0000256" key="5">
    <source>
        <dbReference type="ARBA" id="ARBA00023136"/>
    </source>
</evidence>
<evidence type="ECO:0000256" key="8">
    <source>
        <dbReference type="SAM" id="Phobius"/>
    </source>
</evidence>
<feature type="transmembrane region" description="Helical" evidence="8">
    <location>
        <begin position="349"/>
        <end position="366"/>
    </location>
</feature>
<keyword evidence="4 8" id="KW-1133">Transmembrane helix</keyword>
<keyword evidence="2" id="KW-1003">Cell membrane</keyword>
<reference evidence="10" key="1">
    <citation type="submission" date="2018-08" db="EMBL/GenBank/DDBJ databases">
        <title>Identification and characterization of chemosensory genes in Apolygus lucorum based on head and antennal transcriptome analysis.</title>
        <authorList>
            <person name="An X."/>
            <person name="Liu D."/>
            <person name="Gao Y."/>
            <person name="Xiao Y."/>
            <person name="Khashaveh A."/>
            <person name="Zhang Y."/>
        </authorList>
    </citation>
    <scope>NUCLEOTIDE SEQUENCE</scope>
</reference>
<evidence type="ECO:0000256" key="4">
    <source>
        <dbReference type="ARBA" id="ARBA00022989"/>
    </source>
</evidence>
<dbReference type="PANTHER" id="PTHR42643:SF40">
    <property type="entry name" value="IONOTROPIC RECEPTOR 41A-RELATED"/>
    <property type="match status" value="1"/>
</dbReference>
<gene>
    <name evidence="10" type="primary">IR41a.3</name>
</gene>
<evidence type="ECO:0000313" key="10">
    <source>
        <dbReference type="EMBL" id="QFU27938.1"/>
    </source>
</evidence>